<dbReference type="GO" id="GO:0005886">
    <property type="term" value="C:plasma membrane"/>
    <property type="evidence" value="ECO:0007669"/>
    <property type="project" value="UniProtKB-SubCell"/>
</dbReference>
<feature type="transmembrane region" description="Helical" evidence="6">
    <location>
        <begin position="79"/>
        <end position="97"/>
    </location>
</feature>
<feature type="transmembrane region" description="Helical" evidence="6">
    <location>
        <begin position="279"/>
        <end position="300"/>
    </location>
</feature>
<proteinExistence type="predicted"/>
<comment type="caution">
    <text evidence="7">The sequence shown here is derived from an EMBL/GenBank/DDBJ whole genome shotgun (WGS) entry which is preliminary data.</text>
</comment>
<evidence type="ECO:0008006" key="9">
    <source>
        <dbReference type="Google" id="ProtNLM"/>
    </source>
</evidence>
<feature type="transmembrane region" description="Helical" evidence="6">
    <location>
        <begin position="103"/>
        <end position="128"/>
    </location>
</feature>
<name>A0A317EXF7_9SPHI</name>
<keyword evidence="5 6" id="KW-0472">Membrane</keyword>
<keyword evidence="2" id="KW-1003">Cell membrane</keyword>
<feature type="transmembrane region" description="Helical" evidence="6">
    <location>
        <begin position="368"/>
        <end position="386"/>
    </location>
</feature>
<dbReference type="Proteomes" id="UP000245391">
    <property type="component" value="Unassembled WGS sequence"/>
</dbReference>
<keyword evidence="8" id="KW-1185">Reference proteome</keyword>
<feature type="transmembrane region" description="Helical" evidence="6">
    <location>
        <begin position="167"/>
        <end position="187"/>
    </location>
</feature>
<evidence type="ECO:0000256" key="6">
    <source>
        <dbReference type="SAM" id="Phobius"/>
    </source>
</evidence>
<feature type="transmembrane region" description="Helical" evidence="6">
    <location>
        <begin position="337"/>
        <end position="362"/>
    </location>
</feature>
<feature type="transmembrane region" description="Helical" evidence="6">
    <location>
        <begin position="12"/>
        <end position="33"/>
    </location>
</feature>
<dbReference type="EMBL" id="QGNY01000007">
    <property type="protein sequence ID" value="PWS30419.1"/>
    <property type="molecule type" value="Genomic_DNA"/>
</dbReference>
<dbReference type="RefSeq" id="WP_109931697.1">
    <property type="nucleotide sequence ID" value="NZ_QGNY01000007.1"/>
</dbReference>
<dbReference type="SUPFAM" id="SSF103473">
    <property type="entry name" value="MFS general substrate transporter"/>
    <property type="match status" value="1"/>
</dbReference>
<feature type="transmembrane region" description="Helical" evidence="6">
    <location>
        <begin position="249"/>
        <end position="267"/>
    </location>
</feature>
<reference evidence="8" key="1">
    <citation type="submission" date="2018-05" db="EMBL/GenBank/DDBJ databases">
        <title>Pedobacter paludis sp. nov., isolated from wetland soil.</title>
        <authorList>
            <person name="Zhang Y."/>
        </authorList>
    </citation>
    <scope>NUCLEOTIDE SEQUENCE [LARGE SCALE GENOMIC DNA]</scope>
    <source>
        <strain evidence="8">R-8</strain>
    </source>
</reference>
<evidence type="ECO:0000313" key="7">
    <source>
        <dbReference type="EMBL" id="PWS30419.1"/>
    </source>
</evidence>
<organism evidence="7 8">
    <name type="scientific">Pedobacter paludis</name>
    <dbReference type="NCBI Taxonomy" id="2203212"/>
    <lineage>
        <taxon>Bacteria</taxon>
        <taxon>Pseudomonadati</taxon>
        <taxon>Bacteroidota</taxon>
        <taxon>Sphingobacteriia</taxon>
        <taxon>Sphingobacteriales</taxon>
        <taxon>Sphingobacteriaceae</taxon>
        <taxon>Pedobacter</taxon>
    </lineage>
</organism>
<evidence type="ECO:0000256" key="1">
    <source>
        <dbReference type="ARBA" id="ARBA00004651"/>
    </source>
</evidence>
<dbReference type="PANTHER" id="PTHR43124:SF3">
    <property type="entry name" value="CHLORAMPHENICOL EFFLUX PUMP RV0191"/>
    <property type="match status" value="1"/>
</dbReference>
<accession>A0A317EXF7</accession>
<feature type="transmembrane region" description="Helical" evidence="6">
    <location>
        <begin position="140"/>
        <end position="161"/>
    </location>
</feature>
<feature type="transmembrane region" description="Helical" evidence="6">
    <location>
        <begin position="306"/>
        <end position="325"/>
    </location>
</feature>
<dbReference type="InterPro" id="IPR011701">
    <property type="entry name" value="MFS"/>
</dbReference>
<evidence type="ECO:0000256" key="3">
    <source>
        <dbReference type="ARBA" id="ARBA00022692"/>
    </source>
</evidence>
<sequence length="401" mass="43823">MIQQIKRSHKGLLSLTYEYTTLFACMLVMFQAYLIAPLSPSLARDFASPLPALGIPVFAIAFSIAATATAYLKIHVPVRGYLLLSLGSMALGCYLLSISETAFFFLITRALVGFGTGALLPITILHNVCHTKKPKSLERIAPVVFALATGMTFSPSIGGWLNGVFGWRMLYLCLSIICTLFLILCLLKKVEKFIPSGILIENSGDVKSLERNAGFIYSFSFLTGLFHSGVFVWISHYFTVQYRLNESEIATELFIFGFPGFALSFLFHHLQMDKKMITFLYATMGLTILGLLLLWGNLSLGLAECLLAVISIGFGCSQPLFMGLVKLPQERQTLLSPAAHGTGFLFGGYGIGPLVMFALLSINLSTGLLFLISTVAALAYISIRVWKKNGIPANSVFISGK</sequence>
<evidence type="ECO:0000313" key="8">
    <source>
        <dbReference type="Proteomes" id="UP000245391"/>
    </source>
</evidence>
<evidence type="ECO:0000256" key="4">
    <source>
        <dbReference type="ARBA" id="ARBA00022989"/>
    </source>
</evidence>
<evidence type="ECO:0000256" key="2">
    <source>
        <dbReference type="ARBA" id="ARBA00022475"/>
    </source>
</evidence>
<dbReference type="OrthoDB" id="9800416at2"/>
<gene>
    <name evidence="7" type="ORF">DF947_18520</name>
</gene>
<dbReference type="PANTHER" id="PTHR43124">
    <property type="entry name" value="PURINE EFFLUX PUMP PBUE"/>
    <property type="match status" value="1"/>
</dbReference>
<evidence type="ECO:0000256" key="5">
    <source>
        <dbReference type="ARBA" id="ARBA00023136"/>
    </source>
</evidence>
<keyword evidence="4 6" id="KW-1133">Transmembrane helix</keyword>
<dbReference type="AlphaFoldDB" id="A0A317EXF7"/>
<dbReference type="Pfam" id="PF07690">
    <property type="entry name" value="MFS_1"/>
    <property type="match status" value="1"/>
</dbReference>
<dbReference type="InterPro" id="IPR036259">
    <property type="entry name" value="MFS_trans_sf"/>
</dbReference>
<dbReference type="InterPro" id="IPR050189">
    <property type="entry name" value="MFS_Efflux_Transporters"/>
</dbReference>
<protein>
    <recommendedName>
        <fullName evidence="9">MFS transporter</fullName>
    </recommendedName>
</protein>
<feature type="transmembrane region" description="Helical" evidence="6">
    <location>
        <begin position="215"/>
        <end position="237"/>
    </location>
</feature>
<dbReference type="Gene3D" id="1.20.1250.20">
    <property type="entry name" value="MFS general substrate transporter like domains"/>
    <property type="match status" value="2"/>
</dbReference>
<feature type="transmembrane region" description="Helical" evidence="6">
    <location>
        <begin position="53"/>
        <end position="72"/>
    </location>
</feature>
<keyword evidence="3 6" id="KW-0812">Transmembrane</keyword>
<dbReference type="GO" id="GO:0022857">
    <property type="term" value="F:transmembrane transporter activity"/>
    <property type="evidence" value="ECO:0007669"/>
    <property type="project" value="InterPro"/>
</dbReference>
<comment type="subcellular location">
    <subcellularLocation>
        <location evidence="1">Cell membrane</location>
        <topology evidence="1">Multi-pass membrane protein</topology>
    </subcellularLocation>
</comment>